<feature type="domain" description="Ig-like" evidence="14">
    <location>
        <begin position="13"/>
        <end position="127"/>
    </location>
</feature>
<evidence type="ECO:0000259" key="12">
    <source>
        <dbReference type="PROSITE" id="PS50055"/>
    </source>
</evidence>
<dbReference type="InterPro" id="IPR000387">
    <property type="entry name" value="Tyr_Pase_dom"/>
</dbReference>
<reference evidence="16 18" key="1">
    <citation type="submission" date="2008-03" db="EMBL/GenBank/DDBJ databases">
        <title>Annotation of Ixodes scapularis.</title>
        <authorList>
            <consortium name="Ixodes scapularis Genome Project Consortium"/>
            <person name="Caler E."/>
            <person name="Hannick L.I."/>
            <person name="Bidwell S."/>
            <person name="Joardar V."/>
            <person name="Thiagarajan M."/>
            <person name="Amedeo P."/>
            <person name="Galinsky K.J."/>
            <person name="Schobel S."/>
            <person name="Inman J."/>
            <person name="Hostetler J."/>
            <person name="Miller J."/>
            <person name="Hammond M."/>
            <person name="Megy K."/>
            <person name="Lawson D."/>
            <person name="Kodira C."/>
            <person name="Sutton G."/>
            <person name="Meyer J."/>
            <person name="Hill C.A."/>
            <person name="Birren B."/>
            <person name="Nene V."/>
            <person name="Collins F."/>
            <person name="Alarcon-Chaidez F."/>
            <person name="Wikel S."/>
            <person name="Strausberg R."/>
        </authorList>
    </citation>
    <scope>NUCLEOTIDE SEQUENCE [LARGE SCALE GENOMIC DNA]</scope>
    <source>
        <strain evidence="18">Wikel</strain>
        <strain evidence="16">Wikel colony</strain>
    </source>
</reference>
<comment type="catalytic activity">
    <reaction evidence="10">
        <text>O-phospho-L-tyrosyl-[protein] + H2O = L-tyrosyl-[protein] + phosphate</text>
        <dbReference type="Rhea" id="RHEA:10684"/>
        <dbReference type="Rhea" id="RHEA-COMP:10136"/>
        <dbReference type="Rhea" id="RHEA-COMP:20101"/>
        <dbReference type="ChEBI" id="CHEBI:15377"/>
        <dbReference type="ChEBI" id="CHEBI:43474"/>
        <dbReference type="ChEBI" id="CHEBI:46858"/>
        <dbReference type="ChEBI" id="CHEBI:61978"/>
        <dbReference type="EC" id="3.1.3.48"/>
    </reaction>
</comment>
<keyword evidence="8 11" id="KW-0472">Membrane</keyword>
<keyword evidence="6" id="KW-0904">Protein phosphatase</keyword>
<feature type="domain" description="Fibronectin type-III" evidence="15">
    <location>
        <begin position="294"/>
        <end position="403"/>
    </location>
</feature>
<keyword evidence="7 11" id="KW-1133">Transmembrane helix</keyword>
<dbReference type="InterPro" id="IPR007110">
    <property type="entry name" value="Ig-like_dom"/>
</dbReference>
<dbReference type="SMART" id="SM00404">
    <property type="entry name" value="PTPc_motif"/>
    <property type="match status" value="1"/>
</dbReference>
<evidence type="ECO:0000256" key="9">
    <source>
        <dbReference type="ARBA" id="ARBA00023180"/>
    </source>
</evidence>
<dbReference type="EMBL" id="ABJB010152986">
    <property type="status" value="NOT_ANNOTATED_CDS"/>
    <property type="molecule type" value="Genomic_DNA"/>
</dbReference>
<dbReference type="PROSITE" id="PS00383">
    <property type="entry name" value="TYR_PHOSPHATASE_1"/>
    <property type="match status" value="1"/>
</dbReference>
<keyword evidence="18" id="KW-1185">Reference proteome</keyword>
<dbReference type="PROSITE" id="PS50835">
    <property type="entry name" value="IG_LIKE"/>
    <property type="match status" value="1"/>
</dbReference>
<dbReference type="VEuPathDB" id="VectorBase:ISCP_027031"/>
<dbReference type="Proteomes" id="UP000001555">
    <property type="component" value="Unassembled WGS sequence"/>
</dbReference>
<dbReference type="EMBL" id="ABJB010112202">
    <property type="status" value="NOT_ANNOTATED_CDS"/>
    <property type="molecule type" value="Genomic_DNA"/>
</dbReference>
<dbReference type="AlphaFoldDB" id="B7PJR4"/>
<evidence type="ECO:0000313" key="18">
    <source>
        <dbReference type="Proteomes" id="UP000001555"/>
    </source>
</evidence>
<dbReference type="SMART" id="SM00409">
    <property type="entry name" value="IG"/>
    <property type="match status" value="1"/>
</dbReference>
<evidence type="ECO:0000256" key="2">
    <source>
        <dbReference type="ARBA" id="ARBA00013064"/>
    </source>
</evidence>
<name>B7PJR4_IXOSC</name>
<feature type="domain" description="Tyrosine-protein phosphatase" evidence="12">
    <location>
        <begin position="659"/>
        <end position="945"/>
    </location>
</feature>
<dbReference type="EMBL" id="ABJB011032195">
    <property type="status" value="NOT_ANNOTATED_CDS"/>
    <property type="molecule type" value="Genomic_DNA"/>
</dbReference>
<feature type="domain" description="Tyrosine specific protein phosphatases" evidence="13">
    <location>
        <begin position="860"/>
        <end position="936"/>
    </location>
</feature>
<dbReference type="InterPro" id="IPR050713">
    <property type="entry name" value="RTP_Phos/Ushers"/>
</dbReference>
<dbReference type="EMBL" id="ABJB010743217">
    <property type="status" value="NOT_ANNOTATED_CDS"/>
    <property type="molecule type" value="Genomic_DNA"/>
</dbReference>
<dbReference type="SUPFAM" id="SSF52799">
    <property type="entry name" value="(Phosphotyrosine protein) phosphatases II"/>
    <property type="match status" value="1"/>
</dbReference>
<dbReference type="InterPro" id="IPR003599">
    <property type="entry name" value="Ig_sub"/>
</dbReference>
<sequence>MSTSTALAYNGIPVSVEVEQSVVEAEANSSVTLTCLATGHPAVTTLLWSRAPDDAAAANGTGHSNSSSVVINNNNATSSDASLKRETNVTQISEVTYQAQLTLESLRREDNGTYVCYAANEYNVTMALQDVLVLESPEVNLSSLKAEDARTAKLSWRVRNYSTEADWLDVHNAVPPNMTSYLVHYLAPGATYGFRLAAVNSVGNGPWEQRNITMPPDVPPKINQVHLLATTNETLVFAWRRPSHDNGANISQYNLELFRPGQTHRNQTTLSAEPQNRLKHMYVYVGLTPGEQYVFQNVEMHCFANPEMNMTYSVITWEPPEDARGTILGYKVSLEGHAFFRRETGLFDTERLKEPHEVNSTTHKYTLTIKPNTNYTVRICTVNKAGCGNLSGVTAKSTCTSPPIGPAQLPKFNLQKMEREKRQQQLKLHLKRVSERNGNILCYRVIVVKLARGETLESLPKDQRQLNITSYQEVHKGNSNGAYIAEAISSDKFVEEVVLGDDRNRVCSAESALRSPSFSTEDARLWRGVTENPAHNTSETPPSASTFETEYVRDGALAANTNYTGFVQVHVRGSNGTLLSQQSPYFAPVETGADRNHITAESPAAIVFGVICGLVLVALMMVIIVCIMNFAASPNTISISADNLPTAFIKRHCDSDLLFQSEFEMLPERFRDRMTVASDAPENLHKNRYPDIKAFDQTRVKLTPIDGIPGSDYINANFVKCAQYWSDDGTKEIEKQYTVRKQYIFIYRALLEHAQFGDTEIEIQHLRDHYLQLKEKLGNSEKTGMVLEFETKCQQYWPSDGELMCDYVKVKFVSQDVGNHFIRREFDVINVKQQGDSHRTTQLQYLGWVGQPVMDADSTASVLCLVECAQQGQMQHPNSGPITVHCSGGGDRSSVFVTLSVLIQQLKAEERVDVFQAARYTRSQRHCMLQTPNQYEFLYRGLLTYIESHNLCNMGDTQL</sequence>
<feature type="transmembrane region" description="Helical" evidence="11">
    <location>
        <begin position="605"/>
        <end position="631"/>
    </location>
</feature>
<dbReference type="GO" id="GO:0016740">
    <property type="term" value="F:transferase activity"/>
    <property type="evidence" value="ECO:0007669"/>
    <property type="project" value="UniProtKB-KW"/>
</dbReference>
<dbReference type="GO" id="GO:0016020">
    <property type="term" value="C:membrane"/>
    <property type="evidence" value="ECO:0007669"/>
    <property type="project" value="UniProtKB-SubCell"/>
</dbReference>
<dbReference type="Pfam" id="PF13927">
    <property type="entry name" value="Ig_3"/>
    <property type="match status" value="1"/>
</dbReference>
<dbReference type="GO" id="GO:0007165">
    <property type="term" value="P:signal transduction"/>
    <property type="evidence" value="ECO:0000318"/>
    <property type="project" value="GO_Central"/>
</dbReference>
<dbReference type="GO" id="GO:0004725">
    <property type="term" value="F:protein tyrosine phosphatase activity"/>
    <property type="evidence" value="ECO:0000318"/>
    <property type="project" value="GO_Central"/>
</dbReference>
<dbReference type="InParanoid" id="B7PJR4"/>
<evidence type="ECO:0000256" key="4">
    <source>
        <dbReference type="ARBA" id="ARBA00022729"/>
    </source>
</evidence>
<dbReference type="SMART" id="SM00060">
    <property type="entry name" value="FN3"/>
    <property type="match status" value="2"/>
</dbReference>
<dbReference type="InterPro" id="IPR003598">
    <property type="entry name" value="Ig_sub2"/>
</dbReference>
<dbReference type="PROSITE" id="PS50055">
    <property type="entry name" value="TYR_PHOSPHATASE_PTP"/>
    <property type="match status" value="1"/>
</dbReference>
<evidence type="ECO:0000256" key="7">
    <source>
        <dbReference type="ARBA" id="ARBA00022989"/>
    </source>
</evidence>
<dbReference type="OrthoDB" id="6058203at2759"/>
<keyword evidence="3 11" id="KW-0812">Transmembrane</keyword>
<evidence type="ECO:0000313" key="16">
    <source>
        <dbReference type="EMBL" id="EEC06836.1"/>
    </source>
</evidence>
<evidence type="ECO:0000313" key="17">
    <source>
        <dbReference type="EnsemblMetazoa" id="ISCW017676-PA"/>
    </source>
</evidence>
<dbReference type="EMBL" id="ABJB010361142">
    <property type="status" value="NOT_ANNOTATED_CDS"/>
    <property type="molecule type" value="Genomic_DNA"/>
</dbReference>
<dbReference type="VEuPathDB" id="VectorBase:ISCW017676"/>
<reference evidence="17" key="2">
    <citation type="submission" date="2020-05" db="UniProtKB">
        <authorList>
            <consortium name="EnsemblMetazoa"/>
        </authorList>
    </citation>
    <scope>IDENTIFICATION</scope>
    <source>
        <strain evidence="17">wikel</strain>
    </source>
</reference>
<dbReference type="Gene3D" id="2.60.40.10">
    <property type="entry name" value="Immunoglobulins"/>
    <property type="match status" value="4"/>
</dbReference>
<dbReference type="InterPro" id="IPR000242">
    <property type="entry name" value="PTP_cat"/>
</dbReference>
<dbReference type="EMBL" id="DS727820">
    <property type="protein sequence ID" value="EEC06836.1"/>
    <property type="molecule type" value="Genomic_DNA"/>
</dbReference>
<dbReference type="EMBL" id="ABJB010806297">
    <property type="status" value="NOT_ANNOTATED_CDS"/>
    <property type="molecule type" value="Genomic_DNA"/>
</dbReference>
<gene>
    <name evidence="16" type="ORF">IscW_ISCW017676</name>
</gene>
<dbReference type="PaxDb" id="6945-B7PJR4"/>
<dbReference type="InterPro" id="IPR003961">
    <property type="entry name" value="FN3_dom"/>
</dbReference>
<protein>
    <recommendedName>
        <fullName evidence="2">protein-tyrosine-phosphatase</fullName>
        <ecNumber evidence="2">3.1.3.48</ecNumber>
    </recommendedName>
</protein>
<evidence type="ECO:0000259" key="15">
    <source>
        <dbReference type="PROSITE" id="PS50853"/>
    </source>
</evidence>
<evidence type="ECO:0000256" key="6">
    <source>
        <dbReference type="ARBA" id="ARBA00022912"/>
    </source>
</evidence>
<evidence type="ECO:0000259" key="13">
    <source>
        <dbReference type="PROSITE" id="PS50056"/>
    </source>
</evidence>
<dbReference type="InterPro" id="IPR013783">
    <property type="entry name" value="Ig-like_fold"/>
</dbReference>
<evidence type="ECO:0000256" key="1">
    <source>
        <dbReference type="ARBA" id="ARBA00004167"/>
    </source>
</evidence>
<dbReference type="InterPro" id="IPR003595">
    <property type="entry name" value="Tyr_Pase_cat"/>
</dbReference>
<dbReference type="GO" id="GO:0031175">
    <property type="term" value="P:neuron projection development"/>
    <property type="evidence" value="ECO:0000318"/>
    <property type="project" value="GO_Central"/>
</dbReference>
<organism>
    <name type="scientific">Ixodes scapularis</name>
    <name type="common">Black-legged tick</name>
    <name type="synonym">Deer tick</name>
    <dbReference type="NCBI Taxonomy" id="6945"/>
    <lineage>
        <taxon>Eukaryota</taxon>
        <taxon>Metazoa</taxon>
        <taxon>Ecdysozoa</taxon>
        <taxon>Arthropoda</taxon>
        <taxon>Chelicerata</taxon>
        <taxon>Arachnida</taxon>
        <taxon>Acari</taxon>
        <taxon>Parasitiformes</taxon>
        <taxon>Ixodida</taxon>
        <taxon>Ixodoidea</taxon>
        <taxon>Ixodidae</taxon>
        <taxon>Ixodinae</taxon>
        <taxon>Ixodes</taxon>
    </lineage>
</organism>
<dbReference type="EMBL" id="ABJB010049132">
    <property type="status" value="NOT_ANNOTATED_CDS"/>
    <property type="molecule type" value="Genomic_DNA"/>
</dbReference>
<evidence type="ECO:0000256" key="10">
    <source>
        <dbReference type="ARBA" id="ARBA00051722"/>
    </source>
</evidence>
<dbReference type="PANTHER" id="PTHR46957">
    <property type="entry name" value="CYTOKINE RECEPTOR"/>
    <property type="match status" value="1"/>
</dbReference>
<evidence type="ECO:0000259" key="14">
    <source>
        <dbReference type="PROSITE" id="PS50835"/>
    </source>
</evidence>
<evidence type="ECO:0000256" key="3">
    <source>
        <dbReference type="ARBA" id="ARBA00022692"/>
    </source>
</evidence>
<keyword evidence="9" id="KW-0325">Glycoprotein</keyword>
<dbReference type="PRINTS" id="PR00700">
    <property type="entry name" value="PRTYPHPHTASE"/>
</dbReference>
<keyword evidence="16" id="KW-0808">Transferase</keyword>
<dbReference type="PANTHER" id="PTHR46957:SF3">
    <property type="entry name" value="CYTOKINE RECEPTOR"/>
    <property type="match status" value="1"/>
</dbReference>
<dbReference type="PROSITE" id="PS50853">
    <property type="entry name" value="FN3"/>
    <property type="match status" value="2"/>
</dbReference>
<dbReference type="InterPro" id="IPR016130">
    <property type="entry name" value="Tyr_Pase_AS"/>
</dbReference>
<keyword evidence="4" id="KW-0732">Signal</keyword>
<dbReference type="HOGENOM" id="CLU_308028_0_0_1"/>
<dbReference type="EnsemblMetazoa" id="ISCW017676-RA">
    <property type="protein sequence ID" value="ISCW017676-PA"/>
    <property type="gene ID" value="ISCW017676"/>
</dbReference>
<dbReference type="PROSITE" id="PS50056">
    <property type="entry name" value="TYR_PHOSPHATASE_2"/>
    <property type="match status" value="1"/>
</dbReference>
<dbReference type="SMART" id="SM00408">
    <property type="entry name" value="IGc2"/>
    <property type="match status" value="1"/>
</dbReference>
<evidence type="ECO:0000256" key="11">
    <source>
        <dbReference type="SAM" id="Phobius"/>
    </source>
</evidence>
<keyword evidence="5" id="KW-0378">Hydrolase</keyword>
<comment type="subcellular location">
    <subcellularLocation>
        <location evidence="1">Membrane</location>
        <topology evidence="1">Single-pass membrane protein</topology>
    </subcellularLocation>
</comment>
<dbReference type="CDD" id="cd00063">
    <property type="entry name" value="FN3"/>
    <property type="match status" value="3"/>
</dbReference>
<dbReference type="InterPro" id="IPR036179">
    <property type="entry name" value="Ig-like_dom_sf"/>
</dbReference>
<dbReference type="EMBL" id="ABJB010091538">
    <property type="status" value="NOT_ANNOTATED_CDS"/>
    <property type="molecule type" value="Genomic_DNA"/>
</dbReference>
<evidence type="ECO:0000256" key="5">
    <source>
        <dbReference type="ARBA" id="ARBA00022801"/>
    </source>
</evidence>
<dbReference type="VEuPathDB" id="VectorBase:ISCI017676"/>
<dbReference type="CDD" id="cd00096">
    <property type="entry name" value="Ig"/>
    <property type="match status" value="1"/>
</dbReference>
<dbReference type="InterPro" id="IPR036116">
    <property type="entry name" value="FN3_sf"/>
</dbReference>
<dbReference type="SUPFAM" id="SSF48726">
    <property type="entry name" value="Immunoglobulin"/>
    <property type="match status" value="1"/>
</dbReference>
<dbReference type="Pfam" id="PF00102">
    <property type="entry name" value="Y_phosphatase"/>
    <property type="match status" value="2"/>
</dbReference>
<evidence type="ECO:0000256" key="8">
    <source>
        <dbReference type="ARBA" id="ARBA00023136"/>
    </source>
</evidence>
<dbReference type="Pfam" id="PF00041">
    <property type="entry name" value="fn3"/>
    <property type="match status" value="1"/>
</dbReference>
<proteinExistence type="predicted"/>
<accession>B7PJR4</accession>
<feature type="domain" description="Fibronectin type-III" evidence="15">
    <location>
        <begin position="124"/>
        <end position="218"/>
    </location>
</feature>
<dbReference type="EC" id="3.1.3.48" evidence="2"/>
<dbReference type="SUPFAM" id="SSF49265">
    <property type="entry name" value="Fibronectin type III"/>
    <property type="match status" value="2"/>
</dbReference>
<dbReference type="Gene3D" id="3.90.190.10">
    <property type="entry name" value="Protein tyrosine phosphatase superfamily"/>
    <property type="match status" value="2"/>
</dbReference>
<dbReference type="EMBL" id="ABJB010951269">
    <property type="status" value="NOT_ANNOTATED_CDS"/>
    <property type="molecule type" value="Genomic_DNA"/>
</dbReference>
<dbReference type="STRING" id="6945.B7PJR4"/>
<dbReference type="SMART" id="SM00194">
    <property type="entry name" value="PTPc"/>
    <property type="match status" value="1"/>
</dbReference>
<dbReference type="EMBL" id="ABJB010810402">
    <property type="status" value="NOT_ANNOTATED_CDS"/>
    <property type="molecule type" value="Genomic_DNA"/>
</dbReference>
<dbReference type="InterPro" id="IPR029021">
    <property type="entry name" value="Prot-tyrosine_phosphatase-like"/>
</dbReference>